<dbReference type="GO" id="GO:0003677">
    <property type="term" value="F:DNA binding"/>
    <property type="evidence" value="ECO:0007669"/>
    <property type="project" value="UniProtKB-KW"/>
</dbReference>
<dbReference type="Proteomes" id="UP000244571">
    <property type="component" value="Chromosome"/>
</dbReference>
<dbReference type="InterPro" id="IPR036986">
    <property type="entry name" value="S4_RNA-bd_sf"/>
</dbReference>
<keyword evidence="8" id="KW-1185">Reference proteome</keyword>
<organism evidence="7 8">
    <name type="scientific">Orrella marina</name>
    <dbReference type="NCBI Taxonomy" id="2163011"/>
    <lineage>
        <taxon>Bacteria</taxon>
        <taxon>Pseudomonadati</taxon>
        <taxon>Pseudomonadota</taxon>
        <taxon>Betaproteobacteria</taxon>
        <taxon>Burkholderiales</taxon>
        <taxon>Alcaligenaceae</taxon>
        <taxon>Orrella</taxon>
    </lineage>
</organism>
<evidence type="ECO:0000256" key="3">
    <source>
        <dbReference type="ARBA" id="ARBA00023125"/>
    </source>
</evidence>
<dbReference type="GO" id="GO:0003727">
    <property type="term" value="F:single-stranded RNA binding"/>
    <property type="evidence" value="ECO:0007669"/>
    <property type="project" value="InterPro"/>
</dbReference>
<protein>
    <submittedName>
        <fullName evidence="7">RNA-binding protein S4</fullName>
    </submittedName>
</protein>
<keyword evidence="3" id="KW-0238">DNA-binding</keyword>
<dbReference type="KEGG" id="boz:DBV39_06010"/>
<comment type="similarity">
    <text evidence="1">Belongs to the HSP15 family.</text>
</comment>
<dbReference type="AlphaFoldDB" id="A0A2R4XHV1"/>
<feature type="domain" description="RNA-binding S4" evidence="6">
    <location>
        <begin position="8"/>
        <end position="71"/>
    </location>
</feature>
<dbReference type="GO" id="GO:0034605">
    <property type="term" value="P:cellular response to heat"/>
    <property type="evidence" value="ECO:0007669"/>
    <property type="project" value="InterPro"/>
</dbReference>
<reference evidence="7 8" key="1">
    <citation type="submission" date="2018-04" db="EMBL/GenBank/DDBJ databases">
        <title>Bordetella sp. HZ20 isolated from seawater.</title>
        <authorList>
            <person name="Sun C."/>
        </authorList>
    </citation>
    <scope>NUCLEOTIDE SEQUENCE [LARGE SCALE GENOMIC DNA]</scope>
    <source>
        <strain evidence="7 8">HZ20</strain>
    </source>
</reference>
<feature type="region of interest" description="Disordered" evidence="5">
    <location>
        <begin position="99"/>
        <end position="131"/>
    </location>
</feature>
<dbReference type="GO" id="GO:0043023">
    <property type="term" value="F:ribosomal large subunit binding"/>
    <property type="evidence" value="ECO:0007669"/>
    <property type="project" value="InterPro"/>
</dbReference>
<feature type="compositionally biased region" description="Basic and acidic residues" evidence="5">
    <location>
        <begin position="122"/>
        <end position="131"/>
    </location>
</feature>
<dbReference type="OrthoDB" id="9797176at2"/>
<dbReference type="PIRSF" id="PIRSF016821">
    <property type="entry name" value="HSP15"/>
    <property type="match status" value="1"/>
</dbReference>
<dbReference type="SUPFAM" id="SSF55174">
    <property type="entry name" value="Alpha-L RNA-binding motif"/>
    <property type="match status" value="1"/>
</dbReference>
<dbReference type="Pfam" id="PF01479">
    <property type="entry name" value="S4"/>
    <property type="match status" value="1"/>
</dbReference>
<dbReference type="RefSeq" id="WP_108620762.1">
    <property type="nucleotide sequence ID" value="NZ_CP028901.1"/>
</dbReference>
<keyword evidence="2 4" id="KW-0694">RNA-binding</keyword>
<dbReference type="PROSITE" id="PS50889">
    <property type="entry name" value="S4"/>
    <property type="match status" value="1"/>
</dbReference>
<dbReference type="InterPro" id="IPR025708">
    <property type="entry name" value="HSP15"/>
</dbReference>
<proteinExistence type="inferred from homology"/>
<dbReference type="SMART" id="SM00363">
    <property type="entry name" value="S4"/>
    <property type="match status" value="1"/>
</dbReference>
<dbReference type="InterPro" id="IPR002942">
    <property type="entry name" value="S4_RNA-bd"/>
</dbReference>
<sequence length="131" mass="15249">MAEEVQSVRLDKWLWAARFFKSRSLATDAIELGRVHVNGSRVKPARSIKVGEKVQVQRGHERLEVFVRFLSDVRRSASLAQLLYDETLESRAAREEASERRKLFSEPAQGIRKGRPTKRDRRQIERFAKDD</sequence>
<dbReference type="CDD" id="cd00165">
    <property type="entry name" value="S4"/>
    <property type="match status" value="1"/>
</dbReference>
<evidence type="ECO:0000256" key="2">
    <source>
        <dbReference type="ARBA" id="ARBA00022884"/>
    </source>
</evidence>
<evidence type="ECO:0000313" key="8">
    <source>
        <dbReference type="Proteomes" id="UP000244571"/>
    </source>
</evidence>
<evidence type="ECO:0000256" key="5">
    <source>
        <dbReference type="SAM" id="MobiDB-lite"/>
    </source>
</evidence>
<evidence type="ECO:0000313" key="7">
    <source>
        <dbReference type="EMBL" id="AWB33333.1"/>
    </source>
</evidence>
<evidence type="ECO:0000256" key="1">
    <source>
        <dbReference type="ARBA" id="ARBA00008396"/>
    </source>
</evidence>
<name>A0A2R4XHV1_9BURK</name>
<dbReference type="EMBL" id="CP028901">
    <property type="protein sequence ID" value="AWB33333.1"/>
    <property type="molecule type" value="Genomic_DNA"/>
</dbReference>
<gene>
    <name evidence="7" type="ORF">DBV39_06010</name>
</gene>
<evidence type="ECO:0000259" key="6">
    <source>
        <dbReference type="SMART" id="SM00363"/>
    </source>
</evidence>
<feature type="compositionally biased region" description="Basic residues" evidence="5">
    <location>
        <begin position="112"/>
        <end position="121"/>
    </location>
</feature>
<evidence type="ECO:0000256" key="4">
    <source>
        <dbReference type="PROSITE-ProRule" id="PRU00182"/>
    </source>
</evidence>
<accession>A0A2R4XHV1</accession>
<dbReference type="Gene3D" id="3.10.290.10">
    <property type="entry name" value="RNA-binding S4 domain"/>
    <property type="match status" value="1"/>
</dbReference>